<reference evidence="3" key="2">
    <citation type="submission" date="2009-11" db="EMBL/GenBank/DDBJ databases">
        <title>The Genome Sequence of Allomyces macrogynus strain ATCC 38327.</title>
        <authorList>
            <consortium name="The Broad Institute Genome Sequencing Platform"/>
            <person name="Russ C."/>
            <person name="Cuomo C."/>
            <person name="Shea T."/>
            <person name="Young S.K."/>
            <person name="Zeng Q."/>
            <person name="Koehrsen M."/>
            <person name="Haas B."/>
            <person name="Borodovsky M."/>
            <person name="Guigo R."/>
            <person name="Alvarado L."/>
            <person name="Berlin A."/>
            <person name="Borenstein D."/>
            <person name="Chen Z."/>
            <person name="Engels R."/>
            <person name="Freedman E."/>
            <person name="Gellesch M."/>
            <person name="Goldberg J."/>
            <person name="Griggs A."/>
            <person name="Gujja S."/>
            <person name="Heiman D."/>
            <person name="Hepburn T."/>
            <person name="Howarth C."/>
            <person name="Jen D."/>
            <person name="Larson L."/>
            <person name="Lewis B."/>
            <person name="Mehta T."/>
            <person name="Park D."/>
            <person name="Pearson M."/>
            <person name="Roberts A."/>
            <person name="Saif S."/>
            <person name="Shenoy N."/>
            <person name="Sisk P."/>
            <person name="Stolte C."/>
            <person name="Sykes S."/>
            <person name="Walk T."/>
            <person name="White J."/>
            <person name="Yandava C."/>
            <person name="Burger G."/>
            <person name="Gray M.W."/>
            <person name="Holland P.W.H."/>
            <person name="King N."/>
            <person name="Lang F.B.F."/>
            <person name="Roger A.J."/>
            <person name="Ruiz-Trillo I."/>
            <person name="Lander E."/>
            <person name="Nusbaum C."/>
        </authorList>
    </citation>
    <scope>NUCLEOTIDE SEQUENCE [LARGE SCALE GENOMIC DNA]</scope>
    <source>
        <strain evidence="3">ATCC 38327</strain>
    </source>
</reference>
<feature type="transmembrane region" description="Helical" evidence="1">
    <location>
        <begin position="301"/>
        <end position="332"/>
    </location>
</feature>
<evidence type="ECO:0000313" key="3">
    <source>
        <dbReference type="Proteomes" id="UP000054350"/>
    </source>
</evidence>
<dbReference type="PANTHER" id="PTHR34993">
    <property type="entry name" value="TRANSMEMBRANE PROTEIN"/>
    <property type="match status" value="1"/>
</dbReference>
<feature type="transmembrane region" description="Helical" evidence="1">
    <location>
        <begin position="258"/>
        <end position="280"/>
    </location>
</feature>
<keyword evidence="1" id="KW-0472">Membrane</keyword>
<feature type="transmembrane region" description="Helical" evidence="1">
    <location>
        <begin position="478"/>
        <end position="497"/>
    </location>
</feature>
<feature type="transmembrane region" description="Helical" evidence="1">
    <location>
        <begin position="87"/>
        <end position="109"/>
    </location>
</feature>
<reference evidence="2 3" key="1">
    <citation type="submission" date="2009-11" db="EMBL/GenBank/DDBJ databases">
        <title>Annotation of Allomyces macrogynus ATCC 38327.</title>
        <authorList>
            <consortium name="The Broad Institute Genome Sequencing Platform"/>
            <person name="Russ C."/>
            <person name="Cuomo C."/>
            <person name="Burger G."/>
            <person name="Gray M.W."/>
            <person name="Holland P.W.H."/>
            <person name="King N."/>
            <person name="Lang F.B.F."/>
            <person name="Roger A.J."/>
            <person name="Ruiz-Trillo I."/>
            <person name="Young S.K."/>
            <person name="Zeng Q."/>
            <person name="Gargeya S."/>
            <person name="Fitzgerald M."/>
            <person name="Haas B."/>
            <person name="Abouelleil A."/>
            <person name="Alvarado L."/>
            <person name="Arachchi H.M."/>
            <person name="Berlin A."/>
            <person name="Chapman S.B."/>
            <person name="Gearin G."/>
            <person name="Goldberg J."/>
            <person name="Griggs A."/>
            <person name="Gujja S."/>
            <person name="Hansen M."/>
            <person name="Heiman D."/>
            <person name="Howarth C."/>
            <person name="Larimer J."/>
            <person name="Lui A."/>
            <person name="MacDonald P.J.P."/>
            <person name="McCowen C."/>
            <person name="Montmayeur A."/>
            <person name="Murphy C."/>
            <person name="Neiman D."/>
            <person name="Pearson M."/>
            <person name="Priest M."/>
            <person name="Roberts A."/>
            <person name="Saif S."/>
            <person name="Shea T."/>
            <person name="Sisk P."/>
            <person name="Stolte C."/>
            <person name="Sykes S."/>
            <person name="Wortman J."/>
            <person name="Nusbaum C."/>
            <person name="Birren B."/>
        </authorList>
    </citation>
    <scope>NUCLEOTIDE SEQUENCE [LARGE SCALE GENOMIC DNA]</scope>
    <source>
        <strain evidence="2 3">ATCC 38327</strain>
    </source>
</reference>
<feature type="transmembrane region" description="Helical" evidence="1">
    <location>
        <begin position="633"/>
        <end position="655"/>
    </location>
</feature>
<keyword evidence="1" id="KW-1133">Transmembrane helix</keyword>
<dbReference type="VEuPathDB" id="FungiDB:AMAG_09708"/>
<accession>A0A0L0ST89</accession>
<evidence type="ECO:0000313" key="2">
    <source>
        <dbReference type="EMBL" id="KNE65727.1"/>
    </source>
</evidence>
<dbReference type="eggNOG" id="ENOG502SG73">
    <property type="taxonomic scope" value="Eukaryota"/>
</dbReference>
<organism evidence="2 3">
    <name type="scientific">Allomyces macrogynus (strain ATCC 38327)</name>
    <name type="common">Allomyces javanicus var. macrogynus</name>
    <dbReference type="NCBI Taxonomy" id="578462"/>
    <lineage>
        <taxon>Eukaryota</taxon>
        <taxon>Fungi</taxon>
        <taxon>Fungi incertae sedis</taxon>
        <taxon>Blastocladiomycota</taxon>
        <taxon>Blastocladiomycetes</taxon>
        <taxon>Blastocladiales</taxon>
        <taxon>Blastocladiaceae</taxon>
        <taxon>Allomyces</taxon>
    </lineage>
</organism>
<feature type="transmembrane region" description="Helical" evidence="1">
    <location>
        <begin position="454"/>
        <end position="472"/>
    </location>
</feature>
<protein>
    <recommendedName>
        <fullName evidence="4">TRP C-terminal domain-containing protein</fullName>
    </recommendedName>
</protein>
<feature type="transmembrane region" description="Helical" evidence="1">
    <location>
        <begin position="509"/>
        <end position="533"/>
    </location>
</feature>
<evidence type="ECO:0008006" key="4">
    <source>
        <dbReference type="Google" id="ProtNLM"/>
    </source>
</evidence>
<evidence type="ECO:0000256" key="1">
    <source>
        <dbReference type="SAM" id="Phobius"/>
    </source>
</evidence>
<dbReference type="OrthoDB" id="5562302at2759"/>
<proteinExistence type="predicted"/>
<dbReference type="PANTHER" id="PTHR34993:SF1">
    <property type="entry name" value="TRANSMEMBRANE PROTEIN"/>
    <property type="match status" value="1"/>
</dbReference>
<sequence>MGGFALFEILSNFVQYIGIVGSVKVNWPSELAWVGNYLRYLRIDFTVPLPNVTIPPLDFRAQHIFLTNVVPLAFAALLLIFFKSLRIVLWCSALLFAIGLIFAGIVLLALPTSQFSSQVSIAQYLLIGGFLGLALLAAIYFAPRLYARYRKRKRQAIMPVTDSQELRTTAVVQAWAADPDEDGADDGNDDALATSGAVDVNRIKTKNRAGKKSFWRQTRNFVAGFGLTTFGLIITGAFRNGWLSSEFNFYSAFESALLSIGSPIGWVMFAFGVALLYNWLSGLSARMRRFNTRVNYLFRKNVVKVVLFVLGILYIPMATSILSVFMCVWVTAPAGNEFVLRTVTLDWASLLSSFSRSTATGVAYTACNFRANECPITNELCPQATDLRLATDVSFSCIKEIYPFYLPGALFAVVTIVIGIPWLYYRLIAVSARFIRELPARTDDPDLKWREQKYYKLVLLLHKIIIVSVFIFADKNSFAVICVLTASHSLFALLSLYSRPYIKLYEDVLATLCLLVNVGNAIVTLFIALGYTIPTWATILVPGLNIAAPSLVLAFGFYMQYRDWKRKKAEAAAEAAAAAETNASTDPITARQAKLASKQPDLAATLSRADLEFIDSLDQDLDQRLLRTLVNSFLGLGLGAFLALAISAIGLMQAVSSNDLVRARVVDTGTAIAAPVAYEFAGYTTWTEFTANCCCEAALASSGGVPLNLTASASVVEKWKFRTTAGKFIYKPRMRQYGNENGWSVRGYCATSFGPAVTALPSLDAGSGVVKVRVTGNVTDYVAAYLW</sequence>
<gene>
    <name evidence="2" type="ORF">AMAG_09708</name>
</gene>
<dbReference type="AlphaFoldDB" id="A0A0L0ST89"/>
<dbReference type="EMBL" id="GG745348">
    <property type="protein sequence ID" value="KNE65727.1"/>
    <property type="molecule type" value="Genomic_DNA"/>
</dbReference>
<feature type="transmembrane region" description="Helical" evidence="1">
    <location>
        <begin position="221"/>
        <end position="238"/>
    </location>
</feature>
<feature type="transmembrane region" description="Helical" evidence="1">
    <location>
        <begin position="64"/>
        <end position="82"/>
    </location>
</feature>
<keyword evidence="1" id="KW-0812">Transmembrane</keyword>
<feature type="transmembrane region" description="Helical" evidence="1">
    <location>
        <begin position="404"/>
        <end position="425"/>
    </location>
</feature>
<name>A0A0L0ST89_ALLM3</name>
<feature type="transmembrane region" description="Helical" evidence="1">
    <location>
        <begin position="121"/>
        <end position="142"/>
    </location>
</feature>
<dbReference type="Proteomes" id="UP000054350">
    <property type="component" value="Unassembled WGS sequence"/>
</dbReference>
<keyword evidence="3" id="KW-1185">Reference proteome</keyword>
<feature type="transmembrane region" description="Helical" evidence="1">
    <location>
        <begin position="539"/>
        <end position="558"/>
    </location>
</feature>